<keyword evidence="2" id="KW-0521">NADP</keyword>
<proteinExistence type="inferred from homology"/>
<dbReference type="CDD" id="cd19120">
    <property type="entry name" value="AKR_AKR3C2-3"/>
    <property type="match status" value="1"/>
</dbReference>
<dbReference type="InterPro" id="IPR023210">
    <property type="entry name" value="NADP_OxRdtase_dom"/>
</dbReference>
<dbReference type="GO" id="GO:0016652">
    <property type="term" value="F:oxidoreductase activity, acting on NAD(P)H as acceptor"/>
    <property type="evidence" value="ECO:0007669"/>
    <property type="project" value="InterPro"/>
</dbReference>
<evidence type="ECO:0000256" key="3">
    <source>
        <dbReference type="ARBA" id="ARBA00023002"/>
    </source>
</evidence>
<comment type="caution">
    <text evidence="8">The sequence shown here is derived from an EMBL/GenBank/DDBJ whole genome shotgun (WGS) entry which is preliminary data.</text>
</comment>
<comment type="similarity">
    <text evidence="1">Belongs to the aldo/keto reductase family.</text>
</comment>
<evidence type="ECO:0000256" key="1">
    <source>
        <dbReference type="ARBA" id="ARBA00007905"/>
    </source>
</evidence>
<dbReference type="GO" id="GO:0016616">
    <property type="term" value="F:oxidoreductase activity, acting on the CH-OH group of donors, NAD or NADP as acceptor"/>
    <property type="evidence" value="ECO:0007669"/>
    <property type="project" value="UniProtKB-ARBA"/>
</dbReference>
<protein>
    <recommendedName>
        <fullName evidence="7">NADP-dependent oxidoreductase domain-containing protein</fullName>
    </recommendedName>
</protein>
<keyword evidence="9" id="KW-1185">Reference proteome</keyword>
<evidence type="ECO:0000256" key="5">
    <source>
        <dbReference type="PIRSR" id="PIRSR000097-2"/>
    </source>
</evidence>
<dbReference type="InterPro" id="IPR020471">
    <property type="entry name" value="AKR"/>
</dbReference>
<reference evidence="8 9" key="1">
    <citation type="journal article" date="2024" name="Front Chem Biol">
        <title>Unveiling the potential of Daldinia eschscholtzii MFLUCC 19-0629 through bioactivity and bioinformatics studies for enhanced sustainable agriculture production.</title>
        <authorList>
            <person name="Brooks S."/>
            <person name="Weaver J.A."/>
            <person name="Klomchit A."/>
            <person name="Alharthi S.A."/>
            <person name="Onlamun T."/>
            <person name="Nurani R."/>
            <person name="Vong T.K."/>
            <person name="Alberti F."/>
            <person name="Greco C."/>
        </authorList>
    </citation>
    <scope>NUCLEOTIDE SEQUENCE [LARGE SCALE GENOMIC DNA]</scope>
    <source>
        <strain evidence="8">MFLUCC 19-0629</strain>
    </source>
</reference>
<evidence type="ECO:0000256" key="2">
    <source>
        <dbReference type="ARBA" id="ARBA00022857"/>
    </source>
</evidence>
<dbReference type="SUPFAM" id="SSF51430">
    <property type="entry name" value="NAD(P)-linked oxidoreductase"/>
    <property type="match status" value="1"/>
</dbReference>
<dbReference type="Gene3D" id="3.20.20.100">
    <property type="entry name" value="NADP-dependent oxidoreductase domain"/>
    <property type="match status" value="1"/>
</dbReference>
<feature type="active site" description="Proton donor" evidence="4">
    <location>
        <position position="29"/>
    </location>
</feature>
<keyword evidence="3" id="KW-0560">Oxidoreductase</keyword>
<dbReference type="InterPro" id="IPR036812">
    <property type="entry name" value="NAD(P)_OxRdtase_dom_sf"/>
</dbReference>
<dbReference type="PANTHER" id="PTHR43827">
    <property type="entry name" value="2,5-DIKETO-D-GLUCONIC ACID REDUCTASE"/>
    <property type="match status" value="1"/>
</dbReference>
<feature type="site" description="Lowers pKa of active site Tyr" evidence="6">
    <location>
        <position position="54"/>
    </location>
</feature>
<dbReference type="Pfam" id="PF00248">
    <property type="entry name" value="Aldo_ket_red"/>
    <property type="match status" value="1"/>
</dbReference>
<evidence type="ECO:0000313" key="8">
    <source>
        <dbReference type="EMBL" id="KAK6955940.1"/>
    </source>
</evidence>
<dbReference type="AlphaFoldDB" id="A0AAX6MTF2"/>
<accession>A0AAX6MTF2</accession>
<organism evidence="8 9">
    <name type="scientific">Daldinia eschscholtzii</name>
    <dbReference type="NCBI Taxonomy" id="292717"/>
    <lineage>
        <taxon>Eukaryota</taxon>
        <taxon>Fungi</taxon>
        <taxon>Dikarya</taxon>
        <taxon>Ascomycota</taxon>
        <taxon>Pezizomycotina</taxon>
        <taxon>Sordariomycetes</taxon>
        <taxon>Xylariomycetidae</taxon>
        <taxon>Xylariales</taxon>
        <taxon>Hypoxylaceae</taxon>
        <taxon>Daldinia</taxon>
    </lineage>
</organism>
<dbReference type="PROSITE" id="PS00062">
    <property type="entry name" value="ALDOKETO_REDUCTASE_2"/>
    <property type="match status" value="1"/>
</dbReference>
<evidence type="ECO:0000256" key="6">
    <source>
        <dbReference type="PIRSR" id="PIRSR000097-3"/>
    </source>
</evidence>
<sequence length="234" mass="26420">MNIKHEDVVKATRMAIESEYYHLDGAEMYGNEAAFGVAIKESGIPRDKLFVTTKLGLDYVDLYLIHQPFTAPGELPRMWTEMEAIKNSGKAKSIGVSNFLQAHLEDILKTAKVVPAINQIEYHPYLQHGTLLEFCHKNNIAVSAYSPLTAITKARPEPVDEAYASLAEKYVVTEADIAIRWCLDQDIVAITMSSSKERLEGYKTNLAKFKLLPDEMKQIYDLGSQKHYRICYNG</sequence>
<evidence type="ECO:0000259" key="7">
    <source>
        <dbReference type="Pfam" id="PF00248"/>
    </source>
</evidence>
<dbReference type="Proteomes" id="UP001369815">
    <property type="component" value="Unassembled WGS sequence"/>
</dbReference>
<feature type="binding site" evidence="5">
    <location>
        <position position="66"/>
    </location>
    <ligand>
        <name>substrate</name>
    </ligand>
</feature>
<dbReference type="InterPro" id="IPR044494">
    <property type="entry name" value="AKR3C2/3"/>
</dbReference>
<evidence type="ECO:0000256" key="4">
    <source>
        <dbReference type="PIRSR" id="PIRSR000097-1"/>
    </source>
</evidence>
<dbReference type="PANTHER" id="PTHR43827:SF3">
    <property type="entry name" value="NADP-DEPENDENT OXIDOREDUCTASE DOMAIN-CONTAINING PROTEIN"/>
    <property type="match status" value="1"/>
</dbReference>
<dbReference type="InterPro" id="IPR018170">
    <property type="entry name" value="Aldo/ket_reductase_CS"/>
</dbReference>
<evidence type="ECO:0000313" key="9">
    <source>
        <dbReference type="Proteomes" id="UP001369815"/>
    </source>
</evidence>
<name>A0AAX6MTF2_9PEZI</name>
<dbReference type="EMBL" id="JBANMG010000003">
    <property type="protein sequence ID" value="KAK6955940.1"/>
    <property type="molecule type" value="Genomic_DNA"/>
</dbReference>
<feature type="domain" description="NADP-dependent oxidoreductase" evidence="7">
    <location>
        <begin position="54"/>
        <end position="220"/>
    </location>
</feature>
<gene>
    <name evidence="8" type="ORF">Daesc_003587</name>
</gene>
<dbReference type="PIRSF" id="PIRSF000097">
    <property type="entry name" value="AKR"/>
    <property type="match status" value="1"/>
</dbReference>
<dbReference type="PRINTS" id="PR00069">
    <property type="entry name" value="ALDKETRDTASE"/>
</dbReference>